<comment type="caution">
    <text evidence="1">The sequence shown here is derived from an EMBL/GenBank/DDBJ whole genome shotgun (WGS) entry which is preliminary data.</text>
</comment>
<evidence type="ECO:0000313" key="1">
    <source>
        <dbReference type="EMBL" id="RRT75717.1"/>
    </source>
</evidence>
<name>A0A444E5V2_ENSVE</name>
<gene>
    <name evidence="1" type="ORF">B296_00003380</name>
</gene>
<sequence>MGWRHCWPPAMASGHTNTFAFASSHAACPTVLAAFCSHTELSVPVHPPDKACCGCSQSACTSNCSSVTTRSELPQLGPPCHRLLPSDSAHHWRSTS</sequence>
<accession>A0A444E5V2</accession>
<organism evidence="1 2">
    <name type="scientific">Ensete ventricosum</name>
    <name type="common">Abyssinian banana</name>
    <name type="synonym">Musa ensete</name>
    <dbReference type="NCBI Taxonomy" id="4639"/>
    <lineage>
        <taxon>Eukaryota</taxon>
        <taxon>Viridiplantae</taxon>
        <taxon>Streptophyta</taxon>
        <taxon>Embryophyta</taxon>
        <taxon>Tracheophyta</taxon>
        <taxon>Spermatophyta</taxon>
        <taxon>Magnoliopsida</taxon>
        <taxon>Liliopsida</taxon>
        <taxon>Zingiberales</taxon>
        <taxon>Musaceae</taxon>
        <taxon>Ensete</taxon>
    </lineage>
</organism>
<reference evidence="1 2" key="1">
    <citation type="journal article" date="2014" name="Agronomy (Basel)">
        <title>A Draft Genome Sequence for Ensete ventricosum, the Drought-Tolerant Tree Against Hunger.</title>
        <authorList>
            <person name="Harrison J."/>
            <person name="Moore K.A."/>
            <person name="Paszkiewicz K."/>
            <person name="Jones T."/>
            <person name="Grant M."/>
            <person name="Ambacheew D."/>
            <person name="Muzemil S."/>
            <person name="Studholme D.J."/>
        </authorList>
    </citation>
    <scope>NUCLEOTIDE SEQUENCE [LARGE SCALE GENOMIC DNA]</scope>
</reference>
<proteinExistence type="predicted"/>
<dbReference type="EMBL" id="AMZH03002398">
    <property type="protein sequence ID" value="RRT75717.1"/>
    <property type="molecule type" value="Genomic_DNA"/>
</dbReference>
<dbReference type="Proteomes" id="UP000287651">
    <property type="component" value="Unassembled WGS sequence"/>
</dbReference>
<protein>
    <submittedName>
        <fullName evidence="1">Uncharacterized protein</fullName>
    </submittedName>
</protein>
<dbReference type="AlphaFoldDB" id="A0A444E5V2"/>
<evidence type="ECO:0000313" key="2">
    <source>
        <dbReference type="Proteomes" id="UP000287651"/>
    </source>
</evidence>